<dbReference type="InterPro" id="IPR052925">
    <property type="entry name" value="Phage_Integrase-like_Recomb"/>
</dbReference>
<keyword evidence="2" id="KW-1185">Reference proteome</keyword>
<accession>A0ABY7G3U8</accession>
<dbReference type="PANTHER" id="PTHR34605">
    <property type="entry name" value="PHAGE_INTEGRASE DOMAIN-CONTAINING PROTEIN"/>
    <property type="match status" value="1"/>
</dbReference>
<evidence type="ECO:0000313" key="1">
    <source>
        <dbReference type="EMBL" id="WAR28199.1"/>
    </source>
</evidence>
<sequence length="209" mass="23449">MAVVQILNSKSSKSERVMSLVRPIVMWSMQFGVQKCAFSTINAYLSGNLFFLKVKNLQDFTRAFIIQKMLCCLLRNRSVKEPKNPLIIDILKQILRALPSVASSTYKTSLFNEALCIFWFIRIGEIAVDGKAGPYTKVAQISDIVLSECKCSLLIRCSKTDQNGKSVSLIFTHFSKSNICPVLAVKFYLSVRPNTDGTRQNKLLLVLAV</sequence>
<reference evidence="1" key="1">
    <citation type="submission" date="2022-11" db="EMBL/GenBank/DDBJ databases">
        <title>Centuries of genome instability and evolution in soft-shell clam transmissible cancer (bioRxiv).</title>
        <authorList>
            <person name="Hart S.F.M."/>
            <person name="Yonemitsu M.A."/>
            <person name="Giersch R.M."/>
            <person name="Beal B.F."/>
            <person name="Arriagada G."/>
            <person name="Davis B.W."/>
            <person name="Ostrander E.A."/>
            <person name="Goff S.P."/>
            <person name="Metzger M.J."/>
        </authorList>
    </citation>
    <scope>NUCLEOTIDE SEQUENCE</scope>
    <source>
        <strain evidence="1">MELC-2E11</strain>
        <tissue evidence="1">Siphon/mantle</tissue>
    </source>
</reference>
<dbReference type="Proteomes" id="UP001164746">
    <property type="component" value="Chromosome 15"/>
</dbReference>
<dbReference type="EMBL" id="CP111026">
    <property type="protein sequence ID" value="WAR28199.1"/>
    <property type="molecule type" value="Genomic_DNA"/>
</dbReference>
<feature type="non-terminal residue" evidence="1">
    <location>
        <position position="209"/>
    </location>
</feature>
<evidence type="ECO:0008006" key="3">
    <source>
        <dbReference type="Google" id="ProtNLM"/>
    </source>
</evidence>
<dbReference type="PANTHER" id="PTHR34605:SF3">
    <property type="entry name" value="P CELL-TYPE AGGLUTINATION PROTEIN MAP4-LIKE-RELATED"/>
    <property type="match status" value="1"/>
</dbReference>
<gene>
    <name evidence="1" type="ORF">MAR_013903</name>
</gene>
<proteinExistence type="predicted"/>
<name>A0ABY7G3U8_MYAAR</name>
<protein>
    <recommendedName>
        <fullName evidence="3">LAGLIDADG homing endonuclease</fullName>
    </recommendedName>
</protein>
<organism evidence="1 2">
    <name type="scientific">Mya arenaria</name>
    <name type="common">Soft-shell clam</name>
    <dbReference type="NCBI Taxonomy" id="6604"/>
    <lineage>
        <taxon>Eukaryota</taxon>
        <taxon>Metazoa</taxon>
        <taxon>Spiralia</taxon>
        <taxon>Lophotrochozoa</taxon>
        <taxon>Mollusca</taxon>
        <taxon>Bivalvia</taxon>
        <taxon>Autobranchia</taxon>
        <taxon>Heteroconchia</taxon>
        <taxon>Euheterodonta</taxon>
        <taxon>Imparidentia</taxon>
        <taxon>Neoheterodontei</taxon>
        <taxon>Myida</taxon>
        <taxon>Myoidea</taxon>
        <taxon>Myidae</taxon>
        <taxon>Mya</taxon>
    </lineage>
</organism>
<evidence type="ECO:0000313" key="2">
    <source>
        <dbReference type="Proteomes" id="UP001164746"/>
    </source>
</evidence>